<keyword evidence="2" id="KW-0808">Transferase</keyword>
<keyword evidence="2" id="KW-0328">Glycosyltransferase</keyword>
<proteinExistence type="predicted"/>
<dbReference type="InterPro" id="IPR029044">
    <property type="entry name" value="Nucleotide-diphossugar_trans"/>
</dbReference>
<dbReference type="PATRIC" id="fig|1121326.3.peg.694"/>
<dbReference type="Gene3D" id="3.90.550.10">
    <property type="entry name" value="Spore Coat Polysaccharide Biosynthesis Protein SpsA, Chain A"/>
    <property type="match status" value="1"/>
</dbReference>
<evidence type="ECO:0000313" key="3">
    <source>
        <dbReference type="Proteomes" id="UP000076603"/>
    </source>
</evidence>
<gene>
    <name evidence="2" type="primary">wfgD_1</name>
    <name evidence="2" type="ORF">CLMAG_07370</name>
</gene>
<dbReference type="GO" id="GO:0016758">
    <property type="term" value="F:hexosyltransferase activity"/>
    <property type="evidence" value="ECO:0007669"/>
    <property type="project" value="UniProtKB-ARBA"/>
</dbReference>
<dbReference type="EMBL" id="LWAE01000001">
    <property type="protein sequence ID" value="KZL93686.1"/>
    <property type="molecule type" value="Genomic_DNA"/>
</dbReference>
<feature type="domain" description="Glycosyltransferase 2-like" evidence="1">
    <location>
        <begin position="11"/>
        <end position="69"/>
    </location>
</feature>
<reference evidence="2 3" key="1">
    <citation type="submission" date="2016-04" db="EMBL/GenBank/DDBJ databases">
        <title>Genome sequence of Clostridium magnum DSM 2767.</title>
        <authorList>
            <person name="Poehlein A."/>
            <person name="Uhlig R."/>
            <person name="Fischer R."/>
            <person name="Bahl H."/>
            <person name="Daniel R."/>
        </authorList>
    </citation>
    <scope>NUCLEOTIDE SEQUENCE [LARGE SCALE GENOMIC DNA]</scope>
    <source>
        <strain evidence="2 3">DSM 2767</strain>
    </source>
</reference>
<dbReference type="InterPro" id="IPR001173">
    <property type="entry name" value="Glyco_trans_2-like"/>
</dbReference>
<comment type="caution">
    <text evidence="2">The sequence shown here is derived from an EMBL/GenBank/DDBJ whole genome shotgun (WGS) entry which is preliminary data.</text>
</comment>
<dbReference type="SUPFAM" id="SSF53448">
    <property type="entry name" value="Nucleotide-diphospho-sugar transferases"/>
    <property type="match status" value="1"/>
</dbReference>
<accession>A0A161XGG1</accession>
<dbReference type="PANTHER" id="PTHR22916:SF3">
    <property type="entry name" value="UDP-GLCNAC:BETAGAL BETA-1,3-N-ACETYLGLUCOSAMINYLTRANSFERASE-LIKE PROTEIN 1"/>
    <property type="match status" value="1"/>
</dbReference>
<sequence>MNLDNNIPLVSVLIPSYNRPHFLKIALESVLHQSYRNIETIICDDSTNYEVRNMLQPYLERYVQISYFNSVETV</sequence>
<dbReference type="RefSeq" id="WP_066618020.1">
    <property type="nucleotide sequence ID" value="NZ_FQXL01000012.1"/>
</dbReference>
<dbReference type="STRING" id="1121326.CLMAG_07370"/>
<dbReference type="OrthoDB" id="176403at2"/>
<organism evidence="2 3">
    <name type="scientific">Clostridium magnum DSM 2767</name>
    <dbReference type="NCBI Taxonomy" id="1121326"/>
    <lineage>
        <taxon>Bacteria</taxon>
        <taxon>Bacillati</taxon>
        <taxon>Bacillota</taxon>
        <taxon>Clostridia</taxon>
        <taxon>Eubacteriales</taxon>
        <taxon>Clostridiaceae</taxon>
        <taxon>Clostridium</taxon>
    </lineage>
</organism>
<dbReference type="Pfam" id="PF00535">
    <property type="entry name" value="Glycos_transf_2"/>
    <property type="match status" value="1"/>
</dbReference>
<evidence type="ECO:0000313" key="2">
    <source>
        <dbReference type="EMBL" id="KZL93686.1"/>
    </source>
</evidence>
<keyword evidence="3" id="KW-1185">Reference proteome</keyword>
<dbReference type="Proteomes" id="UP000076603">
    <property type="component" value="Unassembled WGS sequence"/>
</dbReference>
<evidence type="ECO:0000259" key="1">
    <source>
        <dbReference type="Pfam" id="PF00535"/>
    </source>
</evidence>
<protein>
    <submittedName>
        <fullName evidence="2">UDP-Glc:alpha-D-GlcNAc-diphosphoundecaprenol beta-1,3-glucosyltransferase WfgD</fullName>
        <ecNumber evidence="2">2.4.1.305</ecNumber>
    </submittedName>
</protein>
<name>A0A161XGG1_9CLOT</name>
<dbReference type="EC" id="2.4.1.305" evidence="2"/>
<dbReference type="PANTHER" id="PTHR22916">
    <property type="entry name" value="GLYCOSYLTRANSFERASE"/>
    <property type="match status" value="1"/>
</dbReference>
<dbReference type="AlphaFoldDB" id="A0A161XGG1"/>